<evidence type="ECO:0000259" key="2">
    <source>
        <dbReference type="PROSITE" id="PS50026"/>
    </source>
</evidence>
<reference evidence="3" key="1">
    <citation type="submission" date="2017-05" db="UniProtKB">
        <authorList>
            <consortium name="EnsemblMetazoa"/>
        </authorList>
    </citation>
    <scope>IDENTIFICATION</scope>
</reference>
<dbReference type="Gene3D" id="4.10.1240.10">
    <property type="entry name" value="GPCR, family 2, extracellular hormone receptor domain"/>
    <property type="match status" value="1"/>
</dbReference>
<dbReference type="InterPro" id="IPR036445">
    <property type="entry name" value="GPCR_2_extracell_dom_sf"/>
</dbReference>
<sequence>MFFFIFRVPGCSICQMSPCQNGGTCNCTLDSAPSNYTCDCTGTGYQGINCTVAQLPFIHPPSYNLLMNQDDDCANVTLPTSVQIGPFYYKIAYVCSNGLVSFNTSYASYTPELFPLSVEFPPVIAPYWDDIVLVGSRELRYQVISGSSSIATQVNNFLTSYTGKPFNLDWLLWAYWYNVCPYTDDSCLTHQMAAPSNFTIIPSHSGNPNLTITIVWPETNIGVLAVVDCPCGTNGTSGGGKLQATRYCGGDFTNGAVWDAPDVMRCNFSDLARTICRLKDVSHWVFFRFLTFS</sequence>
<dbReference type="Pfam" id="PF06119">
    <property type="entry name" value="NIDO"/>
    <property type="match status" value="1"/>
</dbReference>
<dbReference type="GO" id="GO:0016020">
    <property type="term" value="C:membrane"/>
    <property type="evidence" value="ECO:0007669"/>
    <property type="project" value="InterPro"/>
</dbReference>
<dbReference type="CDD" id="cd00054">
    <property type="entry name" value="EGF_CA"/>
    <property type="match status" value="1"/>
</dbReference>
<evidence type="ECO:0000256" key="1">
    <source>
        <dbReference type="PROSITE-ProRule" id="PRU00076"/>
    </source>
</evidence>
<dbReference type="AlphaFoldDB" id="A0A1X7UK53"/>
<dbReference type="EnsemblMetazoa" id="Aqu2.1.28041_001">
    <property type="protein sequence ID" value="Aqu2.1.28041_001"/>
    <property type="gene ID" value="Aqu2.1.28041"/>
</dbReference>
<comment type="caution">
    <text evidence="1">Lacks conserved residue(s) required for the propagation of feature annotation.</text>
</comment>
<accession>A0A1X7UK53</accession>
<dbReference type="InterPro" id="IPR000742">
    <property type="entry name" value="EGF"/>
</dbReference>
<organism evidence="3">
    <name type="scientific">Amphimedon queenslandica</name>
    <name type="common">Sponge</name>
    <dbReference type="NCBI Taxonomy" id="400682"/>
    <lineage>
        <taxon>Eukaryota</taxon>
        <taxon>Metazoa</taxon>
        <taxon>Porifera</taxon>
        <taxon>Demospongiae</taxon>
        <taxon>Heteroscleromorpha</taxon>
        <taxon>Haplosclerida</taxon>
        <taxon>Niphatidae</taxon>
        <taxon>Amphimedon</taxon>
    </lineage>
</organism>
<protein>
    <recommendedName>
        <fullName evidence="2">EGF-like domain-containing protein</fullName>
    </recommendedName>
</protein>
<keyword evidence="1" id="KW-0245">EGF-like domain</keyword>
<dbReference type="InterPro" id="IPR003886">
    <property type="entry name" value="NIDO_dom"/>
</dbReference>
<dbReference type="InParanoid" id="A0A1X7UK53"/>
<proteinExistence type="predicted"/>
<feature type="domain" description="EGF-like" evidence="2">
    <location>
        <begin position="12"/>
        <end position="51"/>
    </location>
</feature>
<dbReference type="OrthoDB" id="5986503at2759"/>
<dbReference type="PROSITE" id="PS50026">
    <property type="entry name" value="EGF_3"/>
    <property type="match status" value="1"/>
</dbReference>
<dbReference type="SUPFAM" id="SSF57196">
    <property type="entry name" value="EGF/Laminin"/>
    <property type="match status" value="1"/>
</dbReference>
<dbReference type="GO" id="GO:0004930">
    <property type="term" value="F:G protein-coupled receptor activity"/>
    <property type="evidence" value="ECO:0007669"/>
    <property type="project" value="InterPro"/>
</dbReference>
<dbReference type="GO" id="GO:0007160">
    <property type="term" value="P:cell-matrix adhesion"/>
    <property type="evidence" value="ECO:0007669"/>
    <property type="project" value="InterPro"/>
</dbReference>
<dbReference type="Gene3D" id="2.10.25.10">
    <property type="entry name" value="Laminin"/>
    <property type="match status" value="1"/>
</dbReference>
<name>A0A1X7UK53_AMPQE</name>
<evidence type="ECO:0000313" key="3">
    <source>
        <dbReference type="EnsemblMetazoa" id="Aqu2.1.28041_001"/>
    </source>
</evidence>